<dbReference type="InterPro" id="IPR023296">
    <property type="entry name" value="Glyco_hydro_beta-prop_sf"/>
</dbReference>
<evidence type="ECO:0000313" key="7">
    <source>
        <dbReference type="EMBL" id="ROR73821.1"/>
    </source>
</evidence>
<name>A0A3N2BEY3_9MICO</name>
<feature type="domain" description="Beta-xylosidase C-terminal Concanavalin A-like" evidence="6">
    <location>
        <begin position="367"/>
        <end position="532"/>
    </location>
</feature>
<dbReference type="SUPFAM" id="SSF49899">
    <property type="entry name" value="Concanavalin A-like lectins/glucanases"/>
    <property type="match status" value="1"/>
</dbReference>
<organism evidence="7 8">
    <name type="scientific">Bogoriella caseilytica</name>
    <dbReference type="NCBI Taxonomy" id="56055"/>
    <lineage>
        <taxon>Bacteria</taxon>
        <taxon>Bacillati</taxon>
        <taxon>Actinomycetota</taxon>
        <taxon>Actinomycetes</taxon>
        <taxon>Micrococcales</taxon>
        <taxon>Bogoriellaceae</taxon>
        <taxon>Bogoriella</taxon>
    </lineage>
</organism>
<dbReference type="Gene3D" id="2.60.120.200">
    <property type="match status" value="1"/>
</dbReference>
<keyword evidence="4" id="KW-0472">Membrane</keyword>
<dbReference type="InterPro" id="IPR013320">
    <property type="entry name" value="ConA-like_dom_sf"/>
</dbReference>
<dbReference type="EMBL" id="RKHK01000001">
    <property type="protein sequence ID" value="ROR73821.1"/>
    <property type="molecule type" value="Genomic_DNA"/>
</dbReference>
<dbReference type="InterPro" id="IPR041542">
    <property type="entry name" value="GH43_C2"/>
</dbReference>
<dbReference type="Pfam" id="PF17851">
    <property type="entry name" value="GH43_C2"/>
    <property type="match status" value="1"/>
</dbReference>
<keyword evidence="4" id="KW-0812">Transmembrane</keyword>
<keyword evidence="4" id="KW-1133">Transmembrane helix</keyword>
<feature type="chain" id="PRO_5018180180" evidence="5">
    <location>
        <begin position="36"/>
        <end position="691"/>
    </location>
</feature>
<comment type="caution">
    <text evidence="7">The sequence shown here is derived from an EMBL/GenBank/DDBJ whole genome shotgun (WGS) entry which is preliminary data.</text>
</comment>
<keyword evidence="5" id="KW-0732">Signal</keyword>
<feature type="signal peptide" evidence="5">
    <location>
        <begin position="1"/>
        <end position="35"/>
    </location>
</feature>
<protein>
    <submittedName>
        <fullName evidence="7">Uncharacterized protein DUF1349</fullName>
    </submittedName>
</protein>
<evidence type="ECO:0000256" key="2">
    <source>
        <dbReference type="ARBA" id="ARBA00023295"/>
    </source>
</evidence>
<evidence type="ECO:0000256" key="1">
    <source>
        <dbReference type="ARBA" id="ARBA00022801"/>
    </source>
</evidence>
<keyword evidence="2" id="KW-0326">Glycosidase</keyword>
<dbReference type="RefSeq" id="WP_148058935.1">
    <property type="nucleotide sequence ID" value="NZ_RKHK01000001.1"/>
</dbReference>
<proteinExistence type="predicted"/>
<dbReference type="Proteomes" id="UP000280668">
    <property type="component" value="Unassembled WGS sequence"/>
</dbReference>
<accession>A0A3N2BEY3</accession>
<feature type="transmembrane region" description="Helical" evidence="4">
    <location>
        <begin position="665"/>
        <end position="685"/>
    </location>
</feature>
<reference evidence="7 8" key="1">
    <citation type="submission" date="2018-11" db="EMBL/GenBank/DDBJ databases">
        <title>Sequencing the genomes of 1000 actinobacteria strains.</title>
        <authorList>
            <person name="Klenk H.-P."/>
        </authorList>
    </citation>
    <scope>NUCLEOTIDE SEQUENCE [LARGE SCALE GENOMIC DNA]</scope>
    <source>
        <strain evidence="7 8">DSM 11294</strain>
    </source>
</reference>
<dbReference type="Gene3D" id="2.115.10.20">
    <property type="entry name" value="Glycosyl hydrolase domain, family 43"/>
    <property type="match status" value="2"/>
</dbReference>
<evidence type="ECO:0000259" key="6">
    <source>
        <dbReference type="Pfam" id="PF17851"/>
    </source>
</evidence>
<dbReference type="GO" id="GO:0016798">
    <property type="term" value="F:hydrolase activity, acting on glycosyl bonds"/>
    <property type="evidence" value="ECO:0007669"/>
    <property type="project" value="UniProtKB-KW"/>
</dbReference>
<dbReference type="OrthoDB" id="1413930at2"/>
<keyword evidence="8" id="KW-1185">Reference proteome</keyword>
<keyword evidence="1" id="KW-0378">Hydrolase</keyword>
<dbReference type="SUPFAM" id="SSF75005">
    <property type="entry name" value="Arabinanase/levansucrase/invertase"/>
    <property type="match status" value="2"/>
</dbReference>
<evidence type="ECO:0000256" key="4">
    <source>
        <dbReference type="SAM" id="Phobius"/>
    </source>
</evidence>
<feature type="compositionally biased region" description="Pro residues" evidence="3">
    <location>
        <begin position="567"/>
        <end position="617"/>
    </location>
</feature>
<feature type="region of interest" description="Disordered" evidence="3">
    <location>
        <begin position="557"/>
        <end position="661"/>
    </location>
</feature>
<sequence length="691" mass="74345">MRTSSTTRRSRTGPPSIMVAAGAALILGVAGPAAGAPEGGEGGPSESDLPVFEFAGILTDYDELEYNPNDEFIFPSVFHAGEHLDDPLGEWYLYYAPHDPPGGIAMMYADSLDGPWVEHPGSPLIENEWPPHYDWVSHVSTAEAFWHPEEEQMIMYFHGENSETRYALSDDGVTFEYGGIAVDNSDGPPGTTESSYARVFEHPDPDSEYDFAMFYMWNWQDDVRRIAVAESHDGREWDVRQEPLIVPGFAEGQNVSSANLWEWEGQLYVIYHASSGDIHARTVNAALTETGPAWTLHSSSGVEPDVGRVAAPEIVTHDGQTYLFYEGGHRLGATIAYARHNPDAERPPAPAPDPDPLRQMCSGGSSDEFDGPSLNEQRWTMVREDIDRHELAGGELVIPTYDSGVSGAAFPLQELPGSGWEVTTELTVEVSEPFQQAGLLVYESDTDYVKLILGQGSNGPRLEYIWRQNGSDRHSAQDTRAVPSDLDETFWLRLSSDGAEMTATISPDGEVFWPLGRPVDLGQIDPVGVGPFAMRGATAAPEIDARFSWFRWAPTEAEREACAGDTEPPPGEEPTEPPPGEEPTEPPPGEEPTEPPPGEEPTEPPPGEEPTEPPPGEQPTDPAPGEEPTGTPSGQAPVADSEGGTAGPSTHPAGTGSEELAHTGAAGAGLLALMGAGLVLAGLALRRRAIG</sequence>
<dbReference type="CDD" id="cd15482">
    <property type="entry name" value="Sialidase_non-viral"/>
    <property type="match status" value="1"/>
</dbReference>
<evidence type="ECO:0000256" key="5">
    <source>
        <dbReference type="SAM" id="SignalP"/>
    </source>
</evidence>
<evidence type="ECO:0000256" key="3">
    <source>
        <dbReference type="SAM" id="MobiDB-lite"/>
    </source>
</evidence>
<evidence type="ECO:0000313" key="8">
    <source>
        <dbReference type="Proteomes" id="UP000280668"/>
    </source>
</evidence>
<dbReference type="AlphaFoldDB" id="A0A3N2BEY3"/>
<gene>
    <name evidence="7" type="ORF">EDD31_2210</name>
</gene>